<keyword evidence="3" id="KW-0804">Transcription</keyword>
<keyword evidence="2" id="KW-0238">DNA-binding</keyword>
<evidence type="ECO:0000259" key="4">
    <source>
        <dbReference type="PROSITE" id="PS50949"/>
    </source>
</evidence>
<dbReference type="InterPro" id="IPR036388">
    <property type="entry name" value="WH-like_DNA-bd_sf"/>
</dbReference>
<sequence>MTRWPLPADPQPRKARPMNLEPLVQEPLHERAYTALRGALRSGRFKPGQAMTIRGLGKDLGISATPVREALQRLIAAQALRLQPNRTIIVPVLTRSRFQEITKVRVRLEGLAAQEATPRLTSRDIAELEALSAAMTADIAQKRFTDYLANNERFHFLIYGASGMEFLWELIDLCWLQTGPWLNALASEGRFHAIANTVHDEIITLASAGDADGVREAVQRDILEAARLLTRFLGDDDKVPMAEAV</sequence>
<evidence type="ECO:0000313" key="5">
    <source>
        <dbReference type="EMBL" id="TSJ62956.1"/>
    </source>
</evidence>
<dbReference type="Gene3D" id="1.20.120.530">
    <property type="entry name" value="GntR ligand-binding domain-like"/>
    <property type="match status" value="1"/>
</dbReference>
<dbReference type="SMART" id="SM00895">
    <property type="entry name" value="FCD"/>
    <property type="match status" value="1"/>
</dbReference>
<evidence type="ECO:0000313" key="6">
    <source>
        <dbReference type="Proteomes" id="UP000315321"/>
    </source>
</evidence>
<dbReference type="SUPFAM" id="SSF48008">
    <property type="entry name" value="GntR ligand-binding domain-like"/>
    <property type="match status" value="1"/>
</dbReference>
<dbReference type="Pfam" id="PF07729">
    <property type="entry name" value="FCD"/>
    <property type="match status" value="1"/>
</dbReference>
<evidence type="ECO:0000256" key="2">
    <source>
        <dbReference type="ARBA" id="ARBA00023125"/>
    </source>
</evidence>
<reference evidence="5 6" key="1">
    <citation type="submission" date="2019-07" db="EMBL/GenBank/DDBJ databases">
        <authorList>
            <person name="Grouzdev D.S."/>
        </authorList>
    </citation>
    <scope>NUCLEOTIDE SEQUENCE [LARGE SCALE GENOMIC DNA]</scope>
    <source>
        <strain evidence="5 6">3C</strain>
    </source>
</reference>
<dbReference type="PANTHER" id="PTHR43537:SF39">
    <property type="entry name" value="HTH-TYPE TRANSCRIPTIONAL REGULATOR MCBR"/>
    <property type="match status" value="1"/>
</dbReference>
<keyword evidence="1" id="KW-0805">Transcription regulation</keyword>
<dbReference type="InterPro" id="IPR000524">
    <property type="entry name" value="Tscrpt_reg_HTH_GntR"/>
</dbReference>
<dbReference type="InterPro" id="IPR011711">
    <property type="entry name" value="GntR_C"/>
</dbReference>
<dbReference type="SMART" id="SM00345">
    <property type="entry name" value="HTH_GNTR"/>
    <property type="match status" value="1"/>
</dbReference>
<dbReference type="PROSITE" id="PS50949">
    <property type="entry name" value="HTH_GNTR"/>
    <property type="match status" value="1"/>
</dbReference>
<proteinExistence type="predicted"/>
<dbReference type="InterPro" id="IPR008920">
    <property type="entry name" value="TF_FadR/GntR_C"/>
</dbReference>
<dbReference type="Gene3D" id="1.10.10.10">
    <property type="entry name" value="Winged helix-like DNA-binding domain superfamily/Winged helix DNA-binding domain"/>
    <property type="match status" value="1"/>
</dbReference>
<organism evidence="5 6">
    <name type="scientific">Ancylobacter moscoviensis</name>
    <dbReference type="NCBI Taxonomy" id="2597768"/>
    <lineage>
        <taxon>Bacteria</taxon>
        <taxon>Pseudomonadati</taxon>
        <taxon>Pseudomonadota</taxon>
        <taxon>Alphaproteobacteria</taxon>
        <taxon>Hyphomicrobiales</taxon>
        <taxon>Xanthobacteraceae</taxon>
        <taxon>Ancylobacter</taxon>
    </lineage>
</organism>
<accession>A0ABY3DU02</accession>
<keyword evidence="6" id="KW-1185">Reference proteome</keyword>
<comment type="caution">
    <text evidence="5">The sequence shown here is derived from an EMBL/GenBank/DDBJ whole genome shotgun (WGS) entry which is preliminary data.</text>
</comment>
<evidence type="ECO:0000256" key="3">
    <source>
        <dbReference type="ARBA" id="ARBA00023163"/>
    </source>
</evidence>
<dbReference type="InterPro" id="IPR036390">
    <property type="entry name" value="WH_DNA-bd_sf"/>
</dbReference>
<feature type="domain" description="HTH gntR-type" evidence="4">
    <location>
        <begin position="26"/>
        <end position="93"/>
    </location>
</feature>
<evidence type="ECO:0000256" key="1">
    <source>
        <dbReference type="ARBA" id="ARBA00023015"/>
    </source>
</evidence>
<dbReference type="Proteomes" id="UP000315321">
    <property type="component" value="Unassembled WGS sequence"/>
</dbReference>
<dbReference type="Pfam" id="PF00392">
    <property type="entry name" value="GntR"/>
    <property type="match status" value="1"/>
</dbReference>
<dbReference type="PANTHER" id="PTHR43537">
    <property type="entry name" value="TRANSCRIPTIONAL REGULATOR, GNTR FAMILY"/>
    <property type="match status" value="1"/>
</dbReference>
<name>A0ABY3DU02_9HYPH</name>
<protein>
    <submittedName>
        <fullName evidence="5">GntR family transcriptional regulator</fullName>
    </submittedName>
</protein>
<dbReference type="EMBL" id="VMBP01000002">
    <property type="protein sequence ID" value="TSJ62956.1"/>
    <property type="molecule type" value="Genomic_DNA"/>
</dbReference>
<gene>
    <name evidence="5" type="ORF">FO470_08160</name>
</gene>
<dbReference type="SUPFAM" id="SSF46785">
    <property type="entry name" value="Winged helix' DNA-binding domain"/>
    <property type="match status" value="1"/>
</dbReference>